<dbReference type="SUPFAM" id="SSF51735">
    <property type="entry name" value="NAD(P)-binding Rossmann-fold domains"/>
    <property type="match status" value="1"/>
</dbReference>
<accession>A0ABS4UTQ2</accession>
<evidence type="ECO:0000259" key="2">
    <source>
        <dbReference type="Pfam" id="PF22725"/>
    </source>
</evidence>
<reference evidence="3 4" key="1">
    <citation type="submission" date="2021-03" db="EMBL/GenBank/DDBJ databases">
        <title>Sequencing the genomes of 1000 actinobacteria strains.</title>
        <authorList>
            <person name="Klenk H.-P."/>
        </authorList>
    </citation>
    <scope>NUCLEOTIDE SEQUENCE [LARGE SCALE GENOMIC DNA]</scope>
    <source>
        <strain evidence="3 4">DSM 18824</strain>
    </source>
</reference>
<dbReference type="PANTHER" id="PTHR43249:SF1">
    <property type="entry name" value="D-GLUCOSIDE 3-DEHYDROGENASE"/>
    <property type="match status" value="1"/>
</dbReference>
<dbReference type="EMBL" id="JAGINT010000002">
    <property type="protein sequence ID" value="MBP2355012.1"/>
    <property type="molecule type" value="Genomic_DNA"/>
</dbReference>
<name>A0ABS4UTQ2_9ACTN</name>
<dbReference type="InterPro" id="IPR052515">
    <property type="entry name" value="Gfo/Idh/MocA_Oxidoreductase"/>
</dbReference>
<gene>
    <name evidence="3" type="ORF">JOF29_006122</name>
</gene>
<dbReference type="SUPFAM" id="SSF55347">
    <property type="entry name" value="Glyceraldehyde-3-phosphate dehydrogenase-like, C-terminal domain"/>
    <property type="match status" value="1"/>
</dbReference>
<dbReference type="InterPro" id="IPR000683">
    <property type="entry name" value="Gfo/Idh/MocA-like_OxRdtase_N"/>
</dbReference>
<dbReference type="InterPro" id="IPR036291">
    <property type="entry name" value="NAD(P)-bd_dom_sf"/>
</dbReference>
<feature type="domain" description="Gfo/Idh/MocA-like oxidoreductase N-terminal" evidence="1">
    <location>
        <begin position="2"/>
        <end position="118"/>
    </location>
</feature>
<proteinExistence type="predicted"/>
<dbReference type="RefSeq" id="WP_209697738.1">
    <property type="nucleotide sequence ID" value="NZ_BAAAVU010000015.1"/>
</dbReference>
<dbReference type="Gene3D" id="3.30.360.10">
    <property type="entry name" value="Dihydrodipicolinate Reductase, domain 2"/>
    <property type="match status" value="1"/>
</dbReference>
<protein>
    <submittedName>
        <fullName evidence="3">Dehydrogenase</fullName>
    </submittedName>
</protein>
<dbReference type="PANTHER" id="PTHR43249">
    <property type="entry name" value="UDP-N-ACETYL-2-AMINO-2-DEOXY-D-GLUCURONATE OXIDASE"/>
    <property type="match status" value="1"/>
</dbReference>
<dbReference type="Proteomes" id="UP000755585">
    <property type="component" value="Unassembled WGS sequence"/>
</dbReference>
<dbReference type="Pfam" id="PF22725">
    <property type="entry name" value="GFO_IDH_MocA_C3"/>
    <property type="match status" value="1"/>
</dbReference>
<dbReference type="Pfam" id="PF01408">
    <property type="entry name" value="GFO_IDH_MocA"/>
    <property type="match status" value="1"/>
</dbReference>
<organism evidence="3 4">
    <name type="scientific">Kribbella aluminosa</name>
    <dbReference type="NCBI Taxonomy" id="416017"/>
    <lineage>
        <taxon>Bacteria</taxon>
        <taxon>Bacillati</taxon>
        <taxon>Actinomycetota</taxon>
        <taxon>Actinomycetes</taxon>
        <taxon>Propionibacteriales</taxon>
        <taxon>Kribbellaceae</taxon>
        <taxon>Kribbella</taxon>
    </lineage>
</organism>
<comment type="caution">
    <text evidence="3">The sequence shown here is derived from an EMBL/GenBank/DDBJ whole genome shotgun (WGS) entry which is preliminary data.</text>
</comment>
<evidence type="ECO:0000259" key="1">
    <source>
        <dbReference type="Pfam" id="PF01408"/>
    </source>
</evidence>
<keyword evidence="4" id="KW-1185">Reference proteome</keyword>
<evidence type="ECO:0000313" key="3">
    <source>
        <dbReference type="EMBL" id="MBP2355012.1"/>
    </source>
</evidence>
<evidence type="ECO:0000313" key="4">
    <source>
        <dbReference type="Proteomes" id="UP000755585"/>
    </source>
</evidence>
<dbReference type="Gene3D" id="3.40.50.720">
    <property type="entry name" value="NAD(P)-binding Rossmann-like Domain"/>
    <property type="match status" value="1"/>
</dbReference>
<feature type="domain" description="GFO/IDH/MocA-like oxidoreductase" evidence="2">
    <location>
        <begin position="131"/>
        <end position="251"/>
    </location>
</feature>
<dbReference type="InterPro" id="IPR055170">
    <property type="entry name" value="GFO_IDH_MocA-like_dom"/>
</dbReference>
<sequence>MIRIGILGLGGIGATHAQALAALADSGTEVSLEAFSGSGQSAAEFGWPDARRLAAGELIADQSIDVLAVCSPSALHAEHTSAALRAGKHVVVEKPMALTTADAERVRDQAAAAGLIVSPVAQRRFEPLNLELKAAIASGRLGRVVLGETFVHWHRSDEYYAEADWRADADGGGGSLMNQGLHNADLLCWLFGGAVAVAGHTATLGHDIAAEDTAVAAIRFANGALGVIATTTATRVGEPSELSIWTTTGSVHLTQSGISRWDFPTAPRPTEIEVPPSGASDPRAIGIAGHVAQWADVLRALIAGTEPMITADDGVATVAVLDGIYRSAAGHRPAQGM</sequence>